<evidence type="ECO:0000313" key="2">
    <source>
        <dbReference type="Proteomes" id="UP000765509"/>
    </source>
</evidence>
<dbReference type="EMBL" id="AVOT02003004">
    <property type="protein sequence ID" value="MBW0472204.1"/>
    <property type="molecule type" value="Genomic_DNA"/>
</dbReference>
<keyword evidence="2" id="KW-1185">Reference proteome</keyword>
<protein>
    <submittedName>
        <fullName evidence="1">Uncharacterized protein</fullName>
    </submittedName>
</protein>
<evidence type="ECO:0000313" key="1">
    <source>
        <dbReference type="EMBL" id="MBW0472204.1"/>
    </source>
</evidence>
<gene>
    <name evidence="1" type="ORF">O181_011919</name>
</gene>
<accession>A0A9Q3BVD8</accession>
<reference evidence="1" key="1">
    <citation type="submission" date="2021-03" db="EMBL/GenBank/DDBJ databases">
        <title>Draft genome sequence of rust myrtle Austropuccinia psidii MF-1, a brazilian biotype.</title>
        <authorList>
            <person name="Quecine M.C."/>
            <person name="Pachon D.M.R."/>
            <person name="Bonatelli M.L."/>
            <person name="Correr F.H."/>
            <person name="Franceschini L.M."/>
            <person name="Leite T.F."/>
            <person name="Margarido G.R.A."/>
            <person name="Almeida C.A."/>
            <person name="Ferrarezi J.A."/>
            <person name="Labate C.A."/>
        </authorList>
    </citation>
    <scope>NUCLEOTIDE SEQUENCE</scope>
    <source>
        <strain evidence="1">MF-1</strain>
    </source>
</reference>
<comment type="caution">
    <text evidence="1">The sequence shown here is derived from an EMBL/GenBank/DDBJ whole genome shotgun (WGS) entry which is preliminary data.</text>
</comment>
<dbReference type="AlphaFoldDB" id="A0A9Q3BVD8"/>
<proteinExistence type="predicted"/>
<sequence length="133" mass="14936">MHPFDAPCRRAPPSYCTDAGLCQALLRGAYWHEKGFGSCANGELTLVSRTGQTMTGPHLLIWSLQIVRSVHSFTLPLHRSYTGNFHMIGRPFGTYLPAINLLVRVAQLTTDAHTPEQENLRHICTDYLKPHTH</sequence>
<name>A0A9Q3BVD8_9BASI</name>
<dbReference type="Proteomes" id="UP000765509">
    <property type="component" value="Unassembled WGS sequence"/>
</dbReference>
<organism evidence="1 2">
    <name type="scientific">Austropuccinia psidii MF-1</name>
    <dbReference type="NCBI Taxonomy" id="1389203"/>
    <lineage>
        <taxon>Eukaryota</taxon>
        <taxon>Fungi</taxon>
        <taxon>Dikarya</taxon>
        <taxon>Basidiomycota</taxon>
        <taxon>Pucciniomycotina</taxon>
        <taxon>Pucciniomycetes</taxon>
        <taxon>Pucciniales</taxon>
        <taxon>Sphaerophragmiaceae</taxon>
        <taxon>Austropuccinia</taxon>
    </lineage>
</organism>